<reference evidence="2" key="1">
    <citation type="submission" date="2014-03" db="EMBL/GenBank/DDBJ databases">
        <authorList>
            <person name="Emond-Rheault J.-G."/>
            <person name="Trudel M.V."/>
            <person name="Vincent A.T."/>
            <person name="Brochu F."/>
            <person name="Boyle B."/>
            <person name="Tanaka K.H."/>
            <person name="Attere S.A."/>
            <person name="Jubinville E."/>
            <person name="Frenette M."/>
            <person name="Derome N."/>
            <person name="Charette S.J."/>
        </authorList>
    </citation>
    <scope>NUCLEOTIDE SEQUENCE</scope>
    <source>
        <strain evidence="2">HER1085</strain>
    </source>
</reference>
<protein>
    <submittedName>
        <fullName evidence="2">Uncharacterized protein</fullName>
    </submittedName>
</protein>
<organism evidence="2">
    <name type="scientific">Aeromonas salmonicida subsp. salmonicida</name>
    <dbReference type="NCBI Taxonomy" id="29491"/>
    <lineage>
        <taxon>Bacteria</taxon>
        <taxon>Pseudomonadati</taxon>
        <taxon>Pseudomonadota</taxon>
        <taxon>Gammaproteobacteria</taxon>
        <taxon>Aeromonadales</taxon>
        <taxon>Aeromonadaceae</taxon>
        <taxon>Aeromonas</taxon>
    </lineage>
</organism>
<evidence type="ECO:0000313" key="2">
    <source>
        <dbReference type="EMBL" id="AIZ49659.1"/>
    </source>
</evidence>
<evidence type="ECO:0000313" key="4">
    <source>
        <dbReference type="EMBL" id="QWY91828.1"/>
    </source>
</evidence>
<dbReference type="EMBL" id="MW218448">
    <property type="protein sequence ID" value="QWY91828.1"/>
    <property type="molecule type" value="Genomic_DNA"/>
</dbReference>
<dbReference type="EMBL" id="KP861348">
    <property type="protein sequence ID" value="AKD43392.1"/>
    <property type="molecule type" value="Genomic_DNA"/>
</dbReference>
<proteinExistence type="predicted"/>
<evidence type="ECO:0000256" key="1">
    <source>
        <dbReference type="SAM" id="Coils"/>
    </source>
</evidence>
<keyword evidence="1" id="KW-0175">Coiled coil</keyword>
<name>A0A0A7KTQ0_AERSS</name>
<dbReference type="EMBL" id="KJ626179">
    <property type="protein sequence ID" value="AIZ49659.1"/>
    <property type="molecule type" value="Genomic_DNA"/>
</dbReference>
<dbReference type="RefSeq" id="WP_155395608.1">
    <property type="nucleotide sequence ID" value="NZ_CDDW01000001.1"/>
</dbReference>
<sequence length="56" mass="6534">MLTRSQDTNAVLLHLQDQLKQLRSDLEQDMEHEQTQATRAQIRLLDSLIKDFTPAE</sequence>
<accession>A0A0A7KTQ0</accession>
<dbReference type="AlphaFoldDB" id="A0A0A7KTQ0"/>
<evidence type="ECO:0000313" key="3">
    <source>
        <dbReference type="EMBL" id="AKD43392.1"/>
    </source>
</evidence>
<reference evidence="4" key="4">
    <citation type="journal article" date="2021" name="FEMS Microbiol. Lett.">
        <title>AsaGEI2d: a new variant of a genomic island identified in a group of Aeromonas salmonicida subsp. salmonicida isolated from France, which bears the pAsa7 plasmid.</title>
        <authorList>
            <person name="Vincent A.T."/>
            <person name="Intertaglia L."/>
            <person name="Loyer V."/>
            <person name="Paquet V.E."/>
            <person name="Adouane E."/>
            <person name="Martin P."/>
            <person name="Berard C."/>
            <person name="Lami R."/>
            <person name="Charette S.J."/>
        </authorList>
    </citation>
    <scope>NUCLEOTIDE SEQUENCE</scope>
    <source>
        <strain evidence="4">BBCC2887</strain>
    </source>
</reference>
<feature type="coiled-coil region" evidence="1">
    <location>
        <begin position="12"/>
        <end position="43"/>
    </location>
</feature>
<reference evidence="2" key="2">
    <citation type="journal article" date="2015" name="Vet. Microbiol.">
        <title>Variants of a genomic island in Aeromonas salmonicida subsp. salmonicida link isolates with their geographical origins.</title>
        <authorList>
            <person name="Emond-Rheault J.G."/>
            <person name="Vincent A.T."/>
            <person name="Trudel M.V."/>
            <person name="Brochu F."/>
            <person name="Boyle B."/>
            <person name="Tanaka K.H."/>
            <person name="Attere S.A."/>
            <person name="Jubinville E."/>
            <person name="Loch T.P."/>
            <person name="Winters A.D."/>
            <person name="Faisal M."/>
            <person name="Frenette M."/>
            <person name="Derome N."/>
            <person name="Charette S.J."/>
        </authorList>
    </citation>
    <scope>NUCLEOTIDE SEQUENCE</scope>
    <source>
        <strain evidence="2">HER1085</strain>
    </source>
</reference>
<reference evidence="3" key="3">
    <citation type="submission" date="2015-02" db="EMBL/GenBank/DDBJ databases">
        <title>AsaGEI2b: a new variant of a genomic island revealed by the draft genome sequence of the Aeromonas salmonicida subsp. salmonicida JF3224 strain isolated from a wild fish in Switzerland.</title>
        <authorList>
            <person name="Emond-Rheault J.-G."/>
            <person name="Vincent A.T."/>
            <person name="Trudel M.V."/>
            <person name="Frey J."/>
            <person name="Frenette M."/>
            <person name="Charette S.J."/>
        </authorList>
    </citation>
    <scope>NUCLEOTIDE SEQUENCE</scope>
    <source>
        <strain evidence="3">JF3224</strain>
    </source>
</reference>